<reference evidence="14 15" key="1">
    <citation type="submission" date="2016-06" db="EMBL/GenBank/DDBJ databases">
        <title>Domibacillus iocasae genome sequencing.</title>
        <authorList>
            <person name="Verma A."/>
            <person name="Pal Y."/>
            <person name="Ojha A.K."/>
            <person name="Krishnamurthi S."/>
        </authorList>
    </citation>
    <scope>NUCLEOTIDE SEQUENCE [LARGE SCALE GENOMIC DNA]</scope>
    <source>
        <strain evidence="14 15">DSM 29979</strain>
    </source>
</reference>
<comment type="caution">
    <text evidence="14">The sequence shown here is derived from an EMBL/GenBank/DDBJ whole genome shotgun (WGS) entry which is preliminary data.</text>
</comment>
<dbReference type="GO" id="GO:0046872">
    <property type="term" value="F:metal ion binding"/>
    <property type="evidence" value="ECO:0007669"/>
    <property type="project" value="UniProtKB-KW"/>
</dbReference>
<feature type="binding site" evidence="11">
    <location>
        <position position="149"/>
    </location>
    <ligand>
        <name>substrate</name>
    </ligand>
</feature>
<comment type="catalytic activity">
    <reaction evidence="7">
        <text>N-acetyl-D-glucosamine 6-phosphate + H2O = D-glucosamine 6-phosphate + acetate</text>
        <dbReference type="Rhea" id="RHEA:22936"/>
        <dbReference type="ChEBI" id="CHEBI:15377"/>
        <dbReference type="ChEBI" id="CHEBI:30089"/>
        <dbReference type="ChEBI" id="CHEBI:57513"/>
        <dbReference type="ChEBI" id="CHEBI:58725"/>
        <dbReference type="EC" id="3.5.1.25"/>
    </reaction>
</comment>
<dbReference type="EMBL" id="MAMP01000012">
    <property type="protein sequence ID" value="OES45637.1"/>
    <property type="molecule type" value="Genomic_DNA"/>
</dbReference>
<accession>A0A1E7DRC2</accession>
<comment type="similarity">
    <text evidence="1 9">Belongs to the metallo-dependent hydrolases superfamily. NagA family.</text>
</comment>
<name>A0A1E7DRC2_9BACI</name>
<dbReference type="EC" id="3.5.1.25" evidence="2"/>
<evidence type="ECO:0000259" key="13">
    <source>
        <dbReference type="Pfam" id="PF01979"/>
    </source>
</evidence>
<evidence type="ECO:0000256" key="8">
    <source>
        <dbReference type="ARBA" id="ARBA00060590"/>
    </source>
</evidence>
<dbReference type="PIRSF" id="PIRSF038994">
    <property type="entry name" value="NagA"/>
    <property type="match status" value="1"/>
</dbReference>
<comment type="pathway">
    <text evidence="8">Amino-sugar metabolism; N-acetylneuraminate degradation; D-fructose 6-phosphate from N-acetylneuraminate: step 4/5.</text>
</comment>
<dbReference type="Pfam" id="PF01979">
    <property type="entry name" value="Amidohydro_1"/>
    <property type="match status" value="1"/>
</dbReference>
<feature type="binding site" evidence="12">
    <location>
        <position position="138"/>
    </location>
    <ligand>
        <name>Zn(2+)</name>
        <dbReference type="ChEBI" id="CHEBI:29105"/>
    </ligand>
</feature>
<keyword evidence="4 12" id="KW-0479">Metal-binding</keyword>
<dbReference type="SUPFAM" id="SSF51338">
    <property type="entry name" value="Composite domain of metallo-dependent hydrolases"/>
    <property type="match status" value="1"/>
</dbReference>
<evidence type="ECO:0000256" key="6">
    <source>
        <dbReference type="ARBA" id="ARBA00023277"/>
    </source>
</evidence>
<dbReference type="Proteomes" id="UP000095658">
    <property type="component" value="Unassembled WGS sequence"/>
</dbReference>
<evidence type="ECO:0000256" key="4">
    <source>
        <dbReference type="ARBA" id="ARBA00022723"/>
    </source>
</evidence>
<dbReference type="PANTHER" id="PTHR11113">
    <property type="entry name" value="N-ACETYLGLUCOSAMINE-6-PHOSPHATE DEACETYLASE"/>
    <property type="match status" value="1"/>
</dbReference>
<dbReference type="InterPro" id="IPR006680">
    <property type="entry name" value="Amidohydro-rel"/>
</dbReference>
<feature type="binding site" evidence="11">
    <location>
        <position position="236"/>
    </location>
    <ligand>
        <name>substrate</name>
    </ligand>
</feature>
<sequence length="395" mass="43164">MRCFTMNDYIMEGGSVYAENEVFTPGFIRITNGKIAEAGPMSQRPQYESVEVITVSDELLILPGAIDIHIHGAAGADVMDASLDSLHKMAAYLPSEGTTTFLATTMTQQREVIEKALSCIASYEQTPGTAEIAGIHLEGPFISKKHPGAQPRDAILKPDVSLFKSWHTLSGEKIRLVTLAPEEQNGLELVSFLADLHITASAGHTDSTFEQLDEAAKSGLTHITHLYNGMRSMHHREPGTVGGALLHDQLYTEMIVDGIHIHPRMVLLAFNQKTAERTVLITDSMRAKGLPDGEYELGGQAVSVTNGKAILRDGTLAGSTLSMQKAIQNMREFTGCTVQDIIKMTAENPAKQAHLYDRKGSITVGKDADIVIYDKELRVQKTICRGMIAFQKETK</sequence>
<evidence type="ECO:0000313" key="15">
    <source>
        <dbReference type="Proteomes" id="UP000095658"/>
    </source>
</evidence>
<evidence type="ECO:0000256" key="3">
    <source>
        <dbReference type="ARBA" id="ARBA00018029"/>
    </source>
</evidence>
<dbReference type="Gene3D" id="3.20.20.140">
    <property type="entry name" value="Metal-dependent hydrolases"/>
    <property type="match status" value="1"/>
</dbReference>
<dbReference type="STRING" id="1714016.BA724_02160"/>
<dbReference type="InterPro" id="IPR011059">
    <property type="entry name" value="Metal-dep_hydrolase_composite"/>
</dbReference>
<keyword evidence="15" id="KW-1185">Reference proteome</keyword>
<feature type="binding site" evidence="12">
    <location>
        <position position="225"/>
    </location>
    <ligand>
        <name>Zn(2+)</name>
        <dbReference type="ChEBI" id="CHEBI:29105"/>
    </ligand>
</feature>
<evidence type="ECO:0000256" key="2">
    <source>
        <dbReference type="ARBA" id="ARBA00011899"/>
    </source>
</evidence>
<dbReference type="FunFam" id="3.20.20.140:FF:000004">
    <property type="entry name" value="N-acetylglucosamine-6-phosphate deacetylase"/>
    <property type="match status" value="1"/>
</dbReference>
<keyword evidence="6 9" id="KW-0119">Carbohydrate metabolism</keyword>
<dbReference type="SUPFAM" id="SSF51556">
    <property type="entry name" value="Metallo-dependent hydrolases"/>
    <property type="match status" value="1"/>
</dbReference>
<gene>
    <name evidence="14" type="ORF">BA724_02160</name>
</gene>
<feature type="domain" description="Amidohydrolase-related" evidence="13">
    <location>
        <begin position="61"/>
        <end position="386"/>
    </location>
</feature>
<dbReference type="GO" id="GO:0006046">
    <property type="term" value="P:N-acetylglucosamine catabolic process"/>
    <property type="evidence" value="ECO:0007669"/>
    <property type="project" value="TreeGrafter"/>
</dbReference>
<protein>
    <recommendedName>
        <fullName evidence="3">N-acetylglucosamine-6-phosphate deacetylase</fullName>
        <ecNumber evidence="2">3.5.1.25</ecNumber>
    </recommendedName>
</protein>
<evidence type="ECO:0000256" key="12">
    <source>
        <dbReference type="PIRSR" id="PIRSR038994-3"/>
    </source>
</evidence>
<dbReference type="InterPro" id="IPR032466">
    <property type="entry name" value="Metal_Hydrolase"/>
</dbReference>
<dbReference type="Gene3D" id="2.30.40.10">
    <property type="entry name" value="Urease, subunit C, domain 1"/>
    <property type="match status" value="1"/>
</dbReference>
<evidence type="ECO:0000256" key="7">
    <source>
        <dbReference type="ARBA" id="ARBA00047647"/>
    </source>
</evidence>
<feature type="active site" description="Proton donor/acceptor" evidence="10">
    <location>
        <position position="283"/>
    </location>
</feature>
<feature type="binding site" evidence="11">
    <location>
        <begin position="316"/>
        <end position="318"/>
    </location>
    <ligand>
        <name>substrate</name>
    </ligand>
</feature>
<feature type="binding site" evidence="12">
    <location>
        <position position="204"/>
    </location>
    <ligand>
        <name>Zn(2+)</name>
        <dbReference type="ChEBI" id="CHEBI:29105"/>
    </ligand>
</feature>
<evidence type="ECO:0000256" key="10">
    <source>
        <dbReference type="PIRSR" id="PIRSR038994-1"/>
    </source>
</evidence>
<dbReference type="AlphaFoldDB" id="A0A1E7DRC2"/>
<organism evidence="14 15">
    <name type="scientific">Domibacillus iocasae</name>
    <dbReference type="NCBI Taxonomy" id="1714016"/>
    <lineage>
        <taxon>Bacteria</taxon>
        <taxon>Bacillati</taxon>
        <taxon>Bacillota</taxon>
        <taxon>Bacilli</taxon>
        <taxon>Bacillales</taxon>
        <taxon>Bacillaceae</taxon>
        <taxon>Domibacillus</taxon>
    </lineage>
</organism>
<evidence type="ECO:0000313" key="14">
    <source>
        <dbReference type="EMBL" id="OES45637.1"/>
    </source>
</evidence>
<comment type="cofactor">
    <cofactor evidence="12">
        <name>a divalent metal cation</name>
        <dbReference type="ChEBI" id="CHEBI:60240"/>
    </cofactor>
    <text evidence="12">Binds 1 divalent metal cation per subunit.</text>
</comment>
<evidence type="ECO:0000256" key="11">
    <source>
        <dbReference type="PIRSR" id="PIRSR038994-2"/>
    </source>
</evidence>
<feature type="binding site" evidence="11">
    <location>
        <position position="260"/>
    </location>
    <ligand>
        <name>substrate</name>
    </ligand>
</feature>
<keyword evidence="5 9" id="KW-0378">Hydrolase</keyword>
<dbReference type="InterPro" id="IPR003764">
    <property type="entry name" value="GlcNAc_6-P_deAcase"/>
</dbReference>
<dbReference type="CDD" id="cd00854">
    <property type="entry name" value="NagA"/>
    <property type="match status" value="1"/>
</dbReference>
<evidence type="ECO:0000256" key="1">
    <source>
        <dbReference type="ARBA" id="ARBA00010716"/>
    </source>
</evidence>
<evidence type="ECO:0000256" key="9">
    <source>
        <dbReference type="PIRNR" id="PIRNR038994"/>
    </source>
</evidence>
<dbReference type="GO" id="GO:0008448">
    <property type="term" value="F:N-acetylglucosamine-6-phosphate deacetylase activity"/>
    <property type="evidence" value="ECO:0007669"/>
    <property type="project" value="UniProtKB-EC"/>
</dbReference>
<feature type="binding site" evidence="11">
    <location>
        <begin position="228"/>
        <end position="229"/>
    </location>
    <ligand>
        <name>substrate</name>
    </ligand>
</feature>
<dbReference type="PANTHER" id="PTHR11113:SF14">
    <property type="entry name" value="N-ACETYLGLUCOSAMINE-6-PHOSPHATE DEACETYLASE"/>
    <property type="match status" value="1"/>
</dbReference>
<dbReference type="NCBIfam" id="TIGR00221">
    <property type="entry name" value="nagA"/>
    <property type="match status" value="1"/>
</dbReference>
<proteinExistence type="inferred from homology"/>
<evidence type="ECO:0000256" key="5">
    <source>
        <dbReference type="ARBA" id="ARBA00022801"/>
    </source>
</evidence>